<dbReference type="EMBL" id="BOOU01000036">
    <property type="protein sequence ID" value="GII77596.1"/>
    <property type="molecule type" value="Genomic_DNA"/>
</dbReference>
<dbReference type="InterPro" id="IPR051604">
    <property type="entry name" value="Ergot_Alk_Oxidoreductase"/>
</dbReference>
<reference evidence="2" key="1">
    <citation type="submission" date="2021-01" db="EMBL/GenBank/DDBJ databases">
        <title>Whole genome shotgun sequence of Sphaerisporangium rufum NBRC 109079.</title>
        <authorList>
            <person name="Komaki H."/>
            <person name="Tamura T."/>
        </authorList>
    </citation>
    <scope>NUCLEOTIDE SEQUENCE</scope>
    <source>
        <strain evidence="2">NBRC 109079</strain>
    </source>
</reference>
<dbReference type="InterPro" id="IPR036291">
    <property type="entry name" value="NAD(P)-bd_dom_sf"/>
</dbReference>
<sequence>MPAGAESSYPVAGGPRQARAMILITGATGTIGGEVLRRLAARGAAVRAMTRDPARVQAPPGVEVVAGDFDDPASLDRAVSGAGGVFLLTPGGPATERYDLAMLAAARAAQVRTVVKLSSIGAGTPGSEVDWHGPGERALRASGMGWTLLRPSAFASNALRWAGAVRAGEPVPNLTGTARQGIVDPRDVAEVAVQALVAAGHDGRTYTLTGPELLSVPEQVARLERALGRAIGTVDVPLDVAHERMLAAGTDPETAASMIKGIGVIRDGGNAVLADGVRLALGRPPTDFGTWVADHLAAFGSA</sequence>
<accession>A0A919R389</accession>
<keyword evidence="3" id="KW-1185">Reference proteome</keyword>
<protein>
    <submittedName>
        <fullName evidence="2">Nucleotide-diphosphate-sugar epimerase</fullName>
    </submittedName>
</protein>
<dbReference type="SUPFAM" id="SSF51735">
    <property type="entry name" value="NAD(P)-binding Rossmann-fold domains"/>
    <property type="match status" value="1"/>
</dbReference>
<feature type="domain" description="NAD(P)-binding" evidence="1">
    <location>
        <begin position="26"/>
        <end position="196"/>
    </location>
</feature>
<dbReference type="Gene3D" id="3.90.25.10">
    <property type="entry name" value="UDP-galactose 4-epimerase, domain 1"/>
    <property type="match status" value="1"/>
</dbReference>
<dbReference type="AlphaFoldDB" id="A0A919R389"/>
<dbReference type="Pfam" id="PF13460">
    <property type="entry name" value="NAD_binding_10"/>
    <property type="match status" value="1"/>
</dbReference>
<evidence type="ECO:0000313" key="3">
    <source>
        <dbReference type="Proteomes" id="UP000655287"/>
    </source>
</evidence>
<proteinExistence type="predicted"/>
<dbReference type="PANTHER" id="PTHR43162">
    <property type="match status" value="1"/>
</dbReference>
<name>A0A919R389_9ACTN</name>
<dbReference type="InterPro" id="IPR016040">
    <property type="entry name" value="NAD(P)-bd_dom"/>
</dbReference>
<dbReference type="Proteomes" id="UP000655287">
    <property type="component" value="Unassembled WGS sequence"/>
</dbReference>
<evidence type="ECO:0000313" key="2">
    <source>
        <dbReference type="EMBL" id="GII77596.1"/>
    </source>
</evidence>
<evidence type="ECO:0000259" key="1">
    <source>
        <dbReference type="Pfam" id="PF13460"/>
    </source>
</evidence>
<gene>
    <name evidence="2" type="ORF">Sru01_25780</name>
</gene>
<organism evidence="2 3">
    <name type="scientific">Sphaerisporangium rufum</name>
    <dbReference type="NCBI Taxonomy" id="1381558"/>
    <lineage>
        <taxon>Bacteria</taxon>
        <taxon>Bacillati</taxon>
        <taxon>Actinomycetota</taxon>
        <taxon>Actinomycetes</taxon>
        <taxon>Streptosporangiales</taxon>
        <taxon>Streptosporangiaceae</taxon>
        <taxon>Sphaerisporangium</taxon>
    </lineage>
</organism>
<dbReference type="Gene3D" id="3.40.50.720">
    <property type="entry name" value="NAD(P)-binding Rossmann-like Domain"/>
    <property type="match status" value="1"/>
</dbReference>
<dbReference type="PANTHER" id="PTHR43162:SF1">
    <property type="entry name" value="PRESTALK A DIFFERENTIATION PROTEIN A"/>
    <property type="match status" value="1"/>
</dbReference>
<comment type="caution">
    <text evidence="2">The sequence shown here is derived from an EMBL/GenBank/DDBJ whole genome shotgun (WGS) entry which is preliminary data.</text>
</comment>